<accession>A0A517WK80</accession>
<evidence type="ECO:0000313" key="1">
    <source>
        <dbReference type="EMBL" id="QDU05667.1"/>
    </source>
</evidence>
<sequence>MTISFLQLVVAVICGVAKRLRDELIAAGMLQLASAIDGRGLGHYGLITSWNIQNQT</sequence>
<protein>
    <submittedName>
        <fullName evidence="1">Uncharacterized protein</fullName>
    </submittedName>
</protein>
<dbReference type="AlphaFoldDB" id="A0A517WK80"/>
<gene>
    <name evidence="1" type="ORF">V6x_54080</name>
</gene>
<name>A0A517WK80_9PLAN</name>
<proteinExistence type="predicted"/>
<dbReference type="Proteomes" id="UP000320722">
    <property type="component" value="Chromosome"/>
</dbReference>
<evidence type="ECO:0000313" key="2">
    <source>
        <dbReference type="Proteomes" id="UP000320722"/>
    </source>
</evidence>
<dbReference type="EMBL" id="CP036347">
    <property type="protein sequence ID" value="QDU05667.1"/>
    <property type="molecule type" value="Genomic_DNA"/>
</dbReference>
<organism evidence="1 2">
    <name type="scientific">Gimesia chilikensis</name>
    <dbReference type="NCBI Taxonomy" id="2605989"/>
    <lineage>
        <taxon>Bacteria</taxon>
        <taxon>Pseudomonadati</taxon>
        <taxon>Planctomycetota</taxon>
        <taxon>Planctomycetia</taxon>
        <taxon>Planctomycetales</taxon>
        <taxon>Planctomycetaceae</taxon>
        <taxon>Gimesia</taxon>
    </lineage>
</organism>
<reference evidence="1 2" key="1">
    <citation type="submission" date="2019-02" db="EMBL/GenBank/DDBJ databases">
        <title>Deep-cultivation of Planctomycetes and their phenomic and genomic characterization uncovers novel biology.</title>
        <authorList>
            <person name="Wiegand S."/>
            <person name="Jogler M."/>
            <person name="Boedeker C."/>
            <person name="Pinto D."/>
            <person name="Vollmers J."/>
            <person name="Rivas-Marin E."/>
            <person name="Kohn T."/>
            <person name="Peeters S.H."/>
            <person name="Heuer A."/>
            <person name="Rast P."/>
            <person name="Oberbeckmann S."/>
            <person name="Bunk B."/>
            <person name="Jeske O."/>
            <person name="Meyerdierks A."/>
            <person name="Storesund J.E."/>
            <person name="Kallscheuer N."/>
            <person name="Luecker S."/>
            <person name="Lage O.M."/>
            <person name="Pohl T."/>
            <person name="Merkel B.J."/>
            <person name="Hornburger P."/>
            <person name="Mueller R.-W."/>
            <person name="Bruemmer F."/>
            <person name="Labrenz M."/>
            <person name="Spormann A.M."/>
            <person name="Op den Camp H."/>
            <person name="Overmann J."/>
            <person name="Amann R."/>
            <person name="Jetten M.S.M."/>
            <person name="Mascher T."/>
            <person name="Medema M.H."/>
            <person name="Devos D.P."/>
            <person name="Kaster A.-K."/>
            <person name="Ovreas L."/>
            <person name="Rohde M."/>
            <person name="Galperin M.Y."/>
            <person name="Jogler C."/>
        </authorList>
    </citation>
    <scope>NUCLEOTIDE SEQUENCE [LARGE SCALE GENOMIC DNA]</scope>
    <source>
        <strain evidence="1 2">V6</strain>
    </source>
</reference>